<dbReference type="GO" id="GO:0004674">
    <property type="term" value="F:protein serine/threonine kinase activity"/>
    <property type="evidence" value="ECO:0007669"/>
    <property type="project" value="UniProtKB-KW"/>
</dbReference>
<feature type="cross-link" description="Glycyl lysine isopeptide (Lys-Gly) (interchain with G-Cter in SUMO2)" evidence="8">
    <location>
        <position position="441"/>
    </location>
</feature>
<dbReference type="PANTHER" id="PTHR24350">
    <property type="entry name" value="SERINE/THREONINE-PROTEIN KINASE IAL-RELATED"/>
    <property type="match status" value="1"/>
</dbReference>
<feature type="active site" description="Proton acceptor" evidence="6">
    <location>
        <position position="439"/>
    </location>
</feature>
<evidence type="ECO:0000256" key="2">
    <source>
        <dbReference type="ARBA" id="ARBA00022679"/>
    </source>
</evidence>
<dbReference type="PROSITE" id="PS50011">
    <property type="entry name" value="PROTEIN_KINASE_DOM"/>
    <property type="match status" value="1"/>
</dbReference>
<dbReference type="AlphaFoldDB" id="A0A5J4YX87"/>
<sequence>MRMKEDGNTRFHMPSPLSPLAGPSVGPADRQIAEDGRLAAHSRPPPRAPAAAAAETQLRPHHSRDRTRDSESLEGDADADVRPPPLSRQRSASICSLPSFLDLSSSGDTPGDRTPSTLRSNDGSTFSSFGGTALGRRLNAAKKRGLPGAFESLKLDQEGSYSMKRATSETNMPVLKPHSDDLTDLKPSRSSSQRMLGEYVLVKSPQAPYPARRYVELVWGSMIFCRFKEETPEVSWWLNLAVAELVIDYHDPLKITLRDQRVSCRDDPKLAAAAEYSFSFSAPHVHMLWYNVIKVGITWNFLNTYTIERPIGHGAYANIYLARRRGTDDENLLRALRFLKIADVAEGKEITASLLLREVRIVTDIVSSQVSCPYLLQFYDIMVDTHSIVFVSEWVPNGSLDRVLGARSGPLSEAEACRVMYCVFSGVAELHARSIMHRDIKPENVLVVDSIHFKQCKLCDFGLARYYTWGRIGGYAEEDVRSLVGSPWYVAPECAREEPYGQKVDAWSCGVLLYYLLTYSYPVDGGSTEETLQMIAANPRVDFSPLAPVFSADVISLLKGLLQANPLRRMDAKKALQSNWFKELRDEQDATKV</sequence>
<comment type="caution">
    <text evidence="11">The sequence shown here is derived from an EMBL/GenBank/DDBJ whole genome shotgun (WGS) entry which is preliminary data.</text>
</comment>
<feature type="compositionally biased region" description="Polar residues" evidence="9">
    <location>
        <begin position="88"/>
        <end position="130"/>
    </location>
</feature>
<accession>A0A5J4YX87</accession>
<keyword evidence="3 7" id="KW-0547">Nucleotide-binding</keyword>
<keyword evidence="5 7" id="KW-0067">ATP-binding</keyword>
<keyword evidence="1" id="KW-0723">Serine/threonine-protein kinase</keyword>
<feature type="domain" description="Protein kinase" evidence="10">
    <location>
        <begin position="305"/>
        <end position="581"/>
    </location>
</feature>
<evidence type="ECO:0000256" key="8">
    <source>
        <dbReference type="PIRSR" id="PIRSR630616-3"/>
    </source>
</evidence>
<dbReference type="InterPro" id="IPR030616">
    <property type="entry name" value="Aur-like"/>
</dbReference>
<evidence type="ECO:0000256" key="7">
    <source>
        <dbReference type="PIRSR" id="PIRSR630616-2"/>
    </source>
</evidence>
<dbReference type="InterPro" id="IPR000719">
    <property type="entry name" value="Prot_kinase_dom"/>
</dbReference>
<dbReference type="Pfam" id="PF00069">
    <property type="entry name" value="Pkinase"/>
    <property type="match status" value="1"/>
</dbReference>
<evidence type="ECO:0000256" key="5">
    <source>
        <dbReference type="ARBA" id="ARBA00022840"/>
    </source>
</evidence>
<proteinExistence type="predicted"/>
<dbReference type="GO" id="GO:0005524">
    <property type="term" value="F:ATP binding"/>
    <property type="evidence" value="ECO:0007669"/>
    <property type="project" value="UniProtKB-KW"/>
</dbReference>
<dbReference type="InterPro" id="IPR008271">
    <property type="entry name" value="Ser/Thr_kinase_AS"/>
</dbReference>
<name>A0A5J4YX87_PORPP</name>
<protein>
    <submittedName>
        <fullName evidence="11">Putative myosin light chain kinase</fullName>
    </submittedName>
</protein>
<dbReference type="Gene3D" id="1.10.510.10">
    <property type="entry name" value="Transferase(Phosphotransferase) domain 1"/>
    <property type="match status" value="1"/>
</dbReference>
<feature type="binding site" evidence="7">
    <location>
        <begin position="443"/>
        <end position="444"/>
    </location>
    <ligand>
        <name>ATP</name>
        <dbReference type="ChEBI" id="CHEBI:30616"/>
    </ligand>
</feature>
<keyword evidence="2" id="KW-0808">Transferase</keyword>
<evidence type="ECO:0000256" key="9">
    <source>
        <dbReference type="SAM" id="MobiDB-lite"/>
    </source>
</evidence>
<dbReference type="SMART" id="SM00220">
    <property type="entry name" value="S_TKc"/>
    <property type="match status" value="1"/>
</dbReference>
<organism evidence="11 12">
    <name type="scientific">Porphyridium purpureum</name>
    <name type="common">Red alga</name>
    <name type="synonym">Porphyridium cruentum</name>
    <dbReference type="NCBI Taxonomy" id="35688"/>
    <lineage>
        <taxon>Eukaryota</taxon>
        <taxon>Rhodophyta</taxon>
        <taxon>Bangiophyceae</taxon>
        <taxon>Porphyridiales</taxon>
        <taxon>Porphyridiaceae</taxon>
        <taxon>Porphyridium</taxon>
    </lineage>
</organism>
<evidence type="ECO:0000256" key="4">
    <source>
        <dbReference type="ARBA" id="ARBA00022777"/>
    </source>
</evidence>
<evidence type="ECO:0000313" key="12">
    <source>
        <dbReference type="Proteomes" id="UP000324585"/>
    </source>
</evidence>
<evidence type="ECO:0000256" key="3">
    <source>
        <dbReference type="ARBA" id="ARBA00022741"/>
    </source>
</evidence>
<evidence type="ECO:0000256" key="1">
    <source>
        <dbReference type="ARBA" id="ARBA00022527"/>
    </source>
</evidence>
<evidence type="ECO:0000259" key="10">
    <source>
        <dbReference type="PROSITE" id="PS50011"/>
    </source>
</evidence>
<dbReference type="EMBL" id="VRMN01000003">
    <property type="protein sequence ID" value="KAA8495284.1"/>
    <property type="molecule type" value="Genomic_DNA"/>
</dbReference>
<evidence type="ECO:0000256" key="6">
    <source>
        <dbReference type="PIRSR" id="PIRSR630616-1"/>
    </source>
</evidence>
<dbReference type="InterPro" id="IPR011009">
    <property type="entry name" value="Kinase-like_dom_sf"/>
</dbReference>
<evidence type="ECO:0000313" key="11">
    <source>
        <dbReference type="EMBL" id="KAA8495284.1"/>
    </source>
</evidence>
<keyword evidence="12" id="KW-1185">Reference proteome</keyword>
<dbReference type="Proteomes" id="UP000324585">
    <property type="component" value="Unassembled WGS sequence"/>
</dbReference>
<feature type="binding site" evidence="7">
    <location>
        <position position="460"/>
    </location>
    <ligand>
        <name>ATP</name>
        <dbReference type="ChEBI" id="CHEBI:30616"/>
    </ligand>
</feature>
<feature type="region of interest" description="Disordered" evidence="9">
    <location>
        <begin position="1"/>
        <end position="132"/>
    </location>
</feature>
<dbReference type="PROSITE" id="PS00108">
    <property type="entry name" value="PROTEIN_KINASE_ST"/>
    <property type="match status" value="1"/>
</dbReference>
<reference evidence="12" key="1">
    <citation type="journal article" date="2019" name="Nat. Commun.">
        <title>Expansion of phycobilisome linker gene families in mesophilic red algae.</title>
        <authorList>
            <person name="Lee J."/>
            <person name="Kim D."/>
            <person name="Bhattacharya D."/>
            <person name="Yoon H.S."/>
        </authorList>
    </citation>
    <scope>NUCLEOTIDE SEQUENCE [LARGE SCALE GENOMIC DNA]</scope>
    <source>
        <strain evidence="12">CCMP 1328</strain>
    </source>
</reference>
<gene>
    <name evidence="11" type="ORF">FVE85_1439</name>
</gene>
<keyword evidence="4 11" id="KW-0418">Kinase</keyword>
<dbReference type="OrthoDB" id="2439453at2759"/>
<dbReference type="SUPFAM" id="SSF56112">
    <property type="entry name" value="Protein kinase-like (PK-like)"/>
    <property type="match status" value="1"/>
</dbReference>